<feature type="signal peptide" evidence="2">
    <location>
        <begin position="1"/>
        <end position="22"/>
    </location>
</feature>
<evidence type="ECO:0000313" key="5">
    <source>
        <dbReference type="Proteomes" id="UP001255246"/>
    </source>
</evidence>
<dbReference type="SUPFAM" id="SSF74853">
    <property type="entry name" value="Lamin A/C globular tail domain"/>
    <property type="match status" value="1"/>
</dbReference>
<proteinExistence type="predicted"/>
<feature type="region of interest" description="Disordered" evidence="1">
    <location>
        <begin position="433"/>
        <end position="453"/>
    </location>
</feature>
<dbReference type="InterPro" id="IPR036415">
    <property type="entry name" value="Lamin_tail_dom_sf"/>
</dbReference>
<reference evidence="4 5" key="1">
    <citation type="submission" date="2023-09" db="EMBL/GenBank/DDBJ databases">
        <authorList>
            <person name="Rey-Velasco X."/>
        </authorList>
    </citation>
    <scope>NUCLEOTIDE SEQUENCE [LARGE SCALE GENOMIC DNA]</scope>
    <source>
        <strain evidence="4 5">F388</strain>
    </source>
</reference>
<dbReference type="EMBL" id="JAVRHR010000001">
    <property type="protein sequence ID" value="MDT0606537.1"/>
    <property type="molecule type" value="Genomic_DNA"/>
</dbReference>
<keyword evidence="5" id="KW-1185">Reference proteome</keyword>
<dbReference type="RefSeq" id="WP_311350089.1">
    <property type="nucleotide sequence ID" value="NZ_JAVRHR010000001.1"/>
</dbReference>
<accession>A0ABU3A8M2</accession>
<dbReference type="Gene3D" id="2.60.40.1260">
    <property type="entry name" value="Lamin Tail domain"/>
    <property type="match status" value="1"/>
</dbReference>
<name>A0ABU3A8M2_9FLAO</name>
<dbReference type="InterPro" id="IPR043744">
    <property type="entry name" value="DUF5689"/>
</dbReference>
<dbReference type="InterPro" id="IPR001322">
    <property type="entry name" value="Lamin_tail_dom"/>
</dbReference>
<sequence>MFKNFYLPLLAIIFFCASCVKSSEFDAPQSSCEENLQANGTFAQVKALYQGELLQIQDDLIIEGYVVSSDRAGNFFSVLHFQDAITNPTEGFQIEIDLRQSYLLFEPGSKVLIKLKGLYLGQSRDVFKLGGTFAGFGTVSVGRLPALQIPEHIFLSCDEIAAVTPTTVAIENLAPNFTNTLVQIENVELVEEDLGQMYALELEETERTLVDCSENEIIMLNSGFSDFQEELLPEGNGSITGVLLRENDDYFLAIRDLNDIDFFQERCEETITTFTSTSVFISELADPNNNAGARFVELYNSASAPLNLNGWTLRRYTNANTDVSSTIDLSNFTIEAESTLVISPNVEEFELVYGFAPDLGVGTNSPADSNGDDNLELVDPFGTVIDIFGVVGEDGSGTNHEFEDGRAVRNSNIVQANNNYTFSEWIIFNDSGDSSTINEPQNAPEDFTPGVRD</sequence>
<evidence type="ECO:0000313" key="4">
    <source>
        <dbReference type="EMBL" id="MDT0606537.1"/>
    </source>
</evidence>
<dbReference type="Pfam" id="PF00932">
    <property type="entry name" value="LTD"/>
    <property type="match status" value="1"/>
</dbReference>
<dbReference type="PROSITE" id="PS51841">
    <property type="entry name" value="LTD"/>
    <property type="match status" value="1"/>
</dbReference>
<dbReference type="Proteomes" id="UP001255246">
    <property type="component" value="Unassembled WGS sequence"/>
</dbReference>
<evidence type="ECO:0000259" key="3">
    <source>
        <dbReference type="PROSITE" id="PS51841"/>
    </source>
</evidence>
<dbReference type="Pfam" id="PF18942">
    <property type="entry name" value="DUF5689"/>
    <property type="match status" value="1"/>
</dbReference>
<evidence type="ECO:0000256" key="2">
    <source>
        <dbReference type="SAM" id="SignalP"/>
    </source>
</evidence>
<gene>
    <name evidence="4" type="ORF">RM706_05830</name>
</gene>
<keyword evidence="2" id="KW-0732">Signal</keyword>
<feature type="domain" description="LTD" evidence="3">
    <location>
        <begin position="270"/>
        <end position="392"/>
    </location>
</feature>
<feature type="chain" id="PRO_5045688474" evidence="2">
    <location>
        <begin position="23"/>
        <end position="453"/>
    </location>
</feature>
<protein>
    <submittedName>
        <fullName evidence="4">DUF5689 domain-containing protein</fullName>
    </submittedName>
</protein>
<evidence type="ECO:0000256" key="1">
    <source>
        <dbReference type="SAM" id="MobiDB-lite"/>
    </source>
</evidence>
<comment type="caution">
    <text evidence="4">The sequence shown here is derived from an EMBL/GenBank/DDBJ whole genome shotgun (WGS) entry which is preliminary data.</text>
</comment>
<organism evidence="4 5">
    <name type="scientific">Croceitalea rosinachiae</name>
    <dbReference type="NCBI Taxonomy" id="3075596"/>
    <lineage>
        <taxon>Bacteria</taxon>
        <taxon>Pseudomonadati</taxon>
        <taxon>Bacteroidota</taxon>
        <taxon>Flavobacteriia</taxon>
        <taxon>Flavobacteriales</taxon>
        <taxon>Flavobacteriaceae</taxon>
        <taxon>Croceitalea</taxon>
    </lineage>
</organism>